<dbReference type="SFLD" id="SFLDS00029">
    <property type="entry name" value="Radical_SAM"/>
    <property type="match status" value="1"/>
</dbReference>
<dbReference type="Proteomes" id="UP000237798">
    <property type="component" value="Unassembled WGS sequence"/>
</dbReference>
<dbReference type="Gene3D" id="3.20.20.70">
    <property type="entry name" value="Aldolase class I"/>
    <property type="match status" value="1"/>
</dbReference>
<keyword evidence="4" id="KW-0479">Metal-binding</keyword>
<dbReference type="EC" id="4.1.99.19" evidence="9"/>
<comment type="cofactor">
    <cofactor evidence="7">
        <name>[2Fe-2S] cluster</name>
        <dbReference type="ChEBI" id="CHEBI:190135"/>
    </cofactor>
</comment>
<dbReference type="SFLD" id="SFLDG01081">
    <property type="entry name" value="cleavage_of_the_Ca-Cb_bond_in"/>
    <property type="match status" value="1"/>
</dbReference>
<dbReference type="OrthoDB" id="9801120at2"/>
<dbReference type="SFLD" id="SFLDG01060">
    <property type="entry name" value="BATS_domain_containing"/>
    <property type="match status" value="1"/>
</dbReference>
<dbReference type="InterPro" id="IPR007197">
    <property type="entry name" value="rSAM"/>
</dbReference>
<comment type="cofactor">
    <cofactor evidence="1">
        <name>[4Fe-4S] cluster</name>
        <dbReference type="ChEBI" id="CHEBI:49883"/>
    </cofactor>
</comment>
<accession>A0A2T0BHX3</accession>
<dbReference type="InterPro" id="IPR012726">
    <property type="entry name" value="ThiH"/>
</dbReference>
<sequence length="369" mass="42574">MTFYDIVQDLKDFDYENFFENVTDNQIEKIIDKEKLNKWDFLALLSPAAERHLEEMAQKSHRLSLKYFGRNVVMYTPMYVANYCENRCAYCGYNCTNKINRKVLSLEEVEKEAKSVHDMGFRHVIILTGESRRYSPVSYIRDCVKILNKYFSSICLEIYSLKKEEYEELVKAGADSLTMYQETYNQEVYSKVHLGGPKKNYRYRLETPERACEAGIYSVGLGPLYGLYNWREEAFLGGLHGAYIQKKFPGVDVNFSVPRIRPHAGSFNDLHEIDDKTMVQILLALKLFIPRSGTNITTRESREMRDNLIPLGVTKMSAGVTTEVGGHTLKNPGEMQFDNSDKRSLAEVKQAIAQKGYFPVMKDWEPLAL</sequence>
<dbReference type="RefSeq" id="WP_106010223.1">
    <property type="nucleotide sequence ID" value="NZ_JALCPJ010000038.1"/>
</dbReference>
<evidence type="ECO:0000256" key="6">
    <source>
        <dbReference type="ARBA" id="ARBA00023014"/>
    </source>
</evidence>
<dbReference type="NCBIfam" id="TIGR02351">
    <property type="entry name" value="thiH"/>
    <property type="match status" value="1"/>
</dbReference>
<protein>
    <submittedName>
        <fullName evidence="9">2-iminoacetate synthase</fullName>
        <ecNumber evidence="9">4.1.99.19</ecNumber>
    </submittedName>
</protein>
<keyword evidence="5" id="KW-0408">Iron</keyword>
<dbReference type="PANTHER" id="PTHR43583">
    <property type="entry name" value="2-IMINOACETATE SYNTHASE"/>
    <property type="match status" value="1"/>
</dbReference>
<dbReference type="Pfam" id="PF06968">
    <property type="entry name" value="BATS"/>
    <property type="match status" value="1"/>
</dbReference>
<dbReference type="PANTHER" id="PTHR43583:SF1">
    <property type="entry name" value="2-IMINOACETATE SYNTHASE"/>
    <property type="match status" value="1"/>
</dbReference>
<dbReference type="InterPro" id="IPR006638">
    <property type="entry name" value="Elp3/MiaA/NifB-like_rSAM"/>
</dbReference>
<evidence type="ECO:0000259" key="8">
    <source>
        <dbReference type="PROSITE" id="PS51918"/>
    </source>
</evidence>
<keyword evidence="3" id="KW-0949">S-adenosyl-L-methionine</keyword>
<dbReference type="InterPro" id="IPR013785">
    <property type="entry name" value="Aldolase_TIM"/>
</dbReference>
<dbReference type="GO" id="GO:0005506">
    <property type="term" value="F:iron ion binding"/>
    <property type="evidence" value="ECO:0007669"/>
    <property type="project" value="InterPro"/>
</dbReference>
<dbReference type="SUPFAM" id="SSF102114">
    <property type="entry name" value="Radical SAM enzymes"/>
    <property type="match status" value="1"/>
</dbReference>
<keyword evidence="6" id="KW-0411">Iron-sulfur</keyword>
<evidence type="ECO:0000256" key="1">
    <source>
        <dbReference type="ARBA" id="ARBA00001966"/>
    </source>
</evidence>
<evidence type="ECO:0000256" key="3">
    <source>
        <dbReference type="ARBA" id="ARBA00022691"/>
    </source>
</evidence>
<dbReference type="CDD" id="cd01335">
    <property type="entry name" value="Radical_SAM"/>
    <property type="match status" value="1"/>
</dbReference>
<evidence type="ECO:0000256" key="5">
    <source>
        <dbReference type="ARBA" id="ARBA00023004"/>
    </source>
</evidence>
<evidence type="ECO:0000256" key="2">
    <source>
        <dbReference type="ARBA" id="ARBA00022485"/>
    </source>
</evidence>
<dbReference type="Pfam" id="PF04055">
    <property type="entry name" value="Radical_SAM"/>
    <property type="match status" value="1"/>
</dbReference>
<dbReference type="SMART" id="SM00729">
    <property type="entry name" value="Elp3"/>
    <property type="match status" value="1"/>
</dbReference>
<dbReference type="EMBL" id="PVXP01000045">
    <property type="protein sequence ID" value="PRR83496.1"/>
    <property type="molecule type" value="Genomic_DNA"/>
</dbReference>
<evidence type="ECO:0000256" key="7">
    <source>
        <dbReference type="ARBA" id="ARBA00034078"/>
    </source>
</evidence>
<keyword evidence="9" id="KW-0456">Lyase</keyword>
<dbReference type="SFLD" id="SFLDF00301">
    <property type="entry name" value="2-iminoacetate_synthase_(ThiH)"/>
    <property type="match status" value="1"/>
</dbReference>
<comment type="caution">
    <text evidence="9">The sequence shown here is derived from an EMBL/GenBank/DDBJ whole genome shotgun (WGS) entry which is preliminary data.</text>
</comment>
<reference evidence="9 10" key="1">
    <citation type="submission" date="2018-03" db="EMBL/GenBank/DDBJ databases">
        <title>Genome sequence of Clostridium luticellarii DSM 29923.</title>
        <authorList>
            <person name="Poehlein A."/>
            <person name="Daniel R."/>
        </authorList>
    </citation>
    <scope>NUCLEOTIDE SEQUENCE [LARGE SCALE GENOMIC DNA]</scope>
    <source>
        <strain evidence="9 10">DSM 29923</strain>
    </source>
</reference>
<dbReference type="SMART" id="SM00876">
    <property type="entry name" value="BATS"/>
    <property type="match status" value="1"/>
</dbReference>
<proteinExistence type="predicted"/>
<keyword evidence="10" id="KW-1185">Reference proteome</keyword>
<dbReference type="InterPro" id="IPR058240">
    <property type="entry name" value="rSAM_sf"/>
</dbReference>
<name>A0A2T0BHX3_9CLOT</name>
<evidence type="ECO:0000313" key="10">
    <source>
        <dbReference type="Proteomes" id="UP000237798"/>
    </source>
</evidence>
<evidence type="ECO:0000313" key="9">
    <source>
        <dbReference type="EMBL" id="PRR83496.1"/>
    </source>
</evidence>
<dbReference type="InterPro" id="IPR010722">
    <property type="entry name" value="BATS_dom"/>
</dbReference>
<organism evidence="9 10">
    <name type="scientific">Clostridium luticellarii</name>
    <dbReference type="NCBI Taxonomy" id="1691940"/>
    <lineage>
        <taxon>Bacteria</taxon>
        <taxon>Bacillati</taxon>
        <taxon>Bacillota</taxon>
        <taxon>Clostridia</taxon>
        <taxon>Eubacteriales</taxon>
        <taxon>Clostridiaceae</taxon>
        <taxon>Clostridium</taxon>
    </lineage>
</organism>
<dbReference type="GO" id="GO:0036355">
    <property type="term" value="F:2-iminoacetate synthase activity"/>
    <property type="evidence" value="ECO:0007669"/>
    <property type="project" value="UniProtKB-EC"/>
</dbReference>
<feature type="domain" description="Radical SAM core" evidence="8">
    <location>
        <begin position="70"/>
        <end position="292"/>
    </location>
</feature>
<dbReference type="AlphaFoldDB" id="A0A2T0BHX3"/>
<dbReference type="InterPro" id="IPR034428">
    <property type="entry name" value="ThiH/NoCL/HydG-like"/>
</dbReference>
<evidence type="ECO:0000256" key="4">
    <source>
        <dbReference type="ARBA" id="ARBA00022723"/>
    </source>
</evidence>
<dbReference type="PROSITE" id="PS51918">
    <property type="entry name" value="RADICAL_SAM"/>
    <property type="match status" value="1"/>
</dbReference>
<keyword evidence="2" id="KW-0004">4Fe-4S</keyword>
<gene>
    <name evidence="9" type="primary">thiH</name>
    <name evidence="9" type="ORF">CLLU_26270</name>
</gene>
<dbReference type="GO" id="GO:0051539">
    <property type="term" value="F:4 iron, 4 sulfur cluster binding"/>
    <property type="evidence" value="ECO:0007669"/>
    <property type="project" value="UniProtKB-KW"/>
</dbReference>